<feature type="transmembrane region" description="Helical" evidence="8">
    <location>
        <begin position="205"/>
        <end position="226"/>
    </location>
</feature>
<feature type="transmembrane region" description="Helical" evidence="8">
    <location>
        <begin position="83"/>
        <end position="102"/>
    </location>
</feature>
<evidence type="ECO:0000256" key="8">
    <source>
        <dbReference type="SAM" id="Phobius"/>
    </source>
</evidence>
<feature type="compositionally biased region" description="Polar residues" evidence="7">
    <location>
        <begin position="522"/>
        <end position="539"/>
    </location>
</feature>
<organism evidence="10 11">
    <name type="scientific">Gouania willdenowi</name>
    <name type="common">Blunt-snouted clingfish</name>
    <name type="synonym">Lepadogaster willdenowi</name>
    <dbReference type="NCBI Taxonomy" id="441366"/>
    <lineage>
        <taxon>Eukaryota</taxon>
        <taxon>Metazoa</taxon>
        <taxon>Chordata</taxon>
        <taxon>Craniata</taxon>
        <taxon>Vertebrata</taxon>
        <taxon>Euteleostomi</taxon>
        <taxon>Actinopterygii</taxon>
        <taxon>Neopterygii</taxon>
        <taxon>Teleostei</taxon>
        <taxon>Neoteleostei</taxon>
        <taxon>Acanthomorphata</taxon>
        <taxon>Ovalentaria</taxon>
        <taxon>Blenniimorphae</taxon>
        <taxon>Blenniiformes</taxon>
        <taxon>Gobiesocoidei</taxon>
        <taxon>Gobiesocidae</taxon>
        <taxon>Gobiesocinae</taxon>
        <taxon>Gouania</taxon>
    </lineage>
</organism>
<evidence type="ECO:0000256" key="2">
    <source>
        <dbReference type="ARBA" id="ARBA00008335"/>
    </source>
</evidence>
<feature type="transmembrane region" description="Helical" evidence="8">
    <location>
        <begin position="420"/>
        <end position="442"/>
    </location>
</feature>
<feature type="transmembrane region" description="Helical" evidence="8">
    <location>
        <begin position="114"/>
        <end position="134"/>
    </location>
</feature>
<feature type="transmembrane region" description="Helical" evidence="8">
    <location>
        <begin position="146"/>
        <end position="164"/>
    </location>
</feature>
<feature type="domain" description="Major facilitator superfamily (MFS) profile" evidence="9">
    <location>
        <begin position="81"/>
        <end position="508"/>
    </location>
</feature>
<accession>A0A8C5HJZ2</accession>
<keyword evidence="5 8" id="KW-1133">Transmembrane helix</keyword>
<name>A0A8C5HJZ2_GOUWI</name>
<dbReference type="Gene3D" id="1.20.1250.20">
    <property type="entry name" value="MFS general substrate transporter like domains"/>
    <property type="match status" value="1"/>
</dbReference>
<protein>
    <submittedName>
        <fullName evidence="10">Synaptic vesicle 2-related protein-like</fullName>
    </submittedName>
</protein>
<dbReference type="RefSeq" id="XP_028318599.1">
    <property type="nucleotide sequence ID" value="XM_028462798.1"/>
</dbReference>
<dbReference type="RefSeq" id="XP_028318598.1">
    <property type="nucleotide sequence ID" value="XM_028462797.1"/>
</dbReference>
<evidence type="ECO:0000256" key="7">
    <source>
        <dbReference type="SAM" id="MobiDB-lite"/>
    </source>
</evidence>
<dbReference type="RefSeq" id="XP_028318600.1">
    <property type="nucleotide sequence ID" value="XM_028462799.1"/>
</dbReference>
<keyword evidence="4 8" id="KW-0812">Transmembrane</keyword>
<keyword evidence="3" id="KW-0813">Transport</keyword>
<dbReference type="SUPFAM" id="SSF103473">
    <property type="entry name" value="MFS general substrate transporter"/>
    <property type="match status" value="1"/>
</dbReference>
<dbReference type="GO" id="GO:0016020">
    <property type="term" value="C:membrane"/>
    <property type="evidence" value="ECO:0007669"/>
    <property type="project" value="UniProtKB-SubCell"/>
</dbReference>
<dbReference type="Ensembl" id="ENSGWIT00000049413.1">
    <property type="protein sequence ID" value="ENSGWIP00000045628.1"/>
    <property type="gene ID" value="ENSGWIG00000022589.1"/>
</dbReference>
<evidence type="ECO:0000313" key="11">
    <source>
        <dbReference type="Proteomes" id="UP000694680"/>
    </source>
</evidence>
<dbReference type="Pfam" id="PF07690">
    <property type="entry name" value="MFS_1"/>
    <property type="match status" value="1"/>
</dbReference>
<dbReference type="Pfam" id="PF00083">
    <property type="entry name" value="Sugar_tr"/>
    <property type="match status" value="1"/>
</dbReference>
<dbReference type="OrthoDB" id="4139357at2759"/>
<feature type="region of interest" description="Disordered" evidence="7">
    <location>
        <begin position="516"/>
        <end position="539"/>
    </location>
</feature>
<evidence type="ECO:0000256" key="5">
    <source>
        <dbReference type="ARBA" id="ARBA00022989"/>
    </source>
</evidence>
<feature type="transmembrane region" description="Helical" evidence="8">
    <location>
        <begin position="486"/>
        <end position="505"/>
    </location>
</feature>
<dbReference type="AlphaFoldDB" id="A0A8C5HJZ2"/>
<dbReference type="PROSITE" id="PS50850">
    <property type="entry name" value="MFS"/>
    <property type="match status" value="1"/>
</dbReference>
<dbReference type="InterPro" id="IPR005828">
    <property type="entry name" value="MFS_sugar_transport-like"/>
</dbReference>
<comment type="subcellular location">
    <subcellularLocation>
        <location evidence="1">Membrane</location>
        <topology evidence="1">Multi-pass membrane protein</topology>
    </subcellularLocation>
</comment>
<evidence type="ECO:0000256" key="6">
    <source>
        <dbReference type="ARBA" id="ARBA00023136"/>
    </source>
</evidence>
<evidence type="ECO:0000256" key="1">
    <source>
        <dbReference type="ARBA" id="ARBA00004141"/>
    </source>
</evidence>
<evidence type="ECO:0000259" key="9">
    <source>
        <dbReference type="PROSITE" id="PS50850"/>
    </source>
</evidence>
<feature type="transmembrane region" description="Helical" evidence="8">
    <location>
        <begin position="313"/>
        <end position="332"/>
    </location>
</feature>
<feature type="transmembrane region" description="Helical" evidence="8">
    <location>
        <begin position="232"/>
        <end position="253"/>
    </location>
</feature>
<keyword evidence="11" id="KW-1185">Reference proteome</keyword>
<dbReference type="InterPro" id="IPR011701">
    <property type="entry name" value="MFS"/>
</dbReference>
<reference evidence="10" key="1">
    <citation type="submission" date="2020-06" db="EMBL/GenBank/DDBJ databases">
        <authorList>
            <consortium name="Wellcome Sanger Institute Data Sharing"/>
        </authorList>
    </citation>
    <scope>NUCLEOTIDE SEQUENCE [LARGE SCALE GENOMIC DNA]</scope>
</reference>
<evidence type="ECO:0000256" key="4">
    <source>
        <dbReference type="ARBA" id="ARBA00022692"/>
    </source>
</evidence>
<dbReference type="InterPro" id="IPR020846">
    <property type="entry name" value="MFS_dom"/>
</dbReference>
<reference evidence="10" key="2">
    <citation type="submission" date="2025-08" db="UniProtKB">
        <authorList>
            <consortium name="Ensembl"/>
        </authorList>
    </citation>
    <scope>IDENTIFICATION</scope>
</reference>
<comment type="similarity">
    <text evidence="2">Belongs to the major facilitator superfamily.</text>
</comment>
<dbReference type="InterPro" id="IPR036259">
    <property type="entry name" value="MFS_trans_sf"/>
</dbReference>
<dbReference type="Proteomes" id="UP000694680">
    <property type="component" value="Chromosome 12"/>
</dbReference>
<feature type="transmembrane region" description="Helical" evidence="8">
    <location>
        <begin position="371"/>
        <end position="390"/>
    </location>
</feature>
<dbReference type="GO" id="GO:0022857">
    <property type="term" value="F:transmembrane transporter activity"/>
    <property type="evidence" value="ECO:0007669"/>
    <property type="project" value="InterPro"/>
</dbReference>
<proteinExistence type="inferred from homology"/>
<evidence type="ECO:0000313" key="10">
    <source>
        <dbReference type="Ensembl" id="ENSGWIP00000045628.1"/>
    </source>
</evidence>
<evidence type="ECO:0000256" key="3">
    <source>
        <dbReference type="ARBA" id="ARBA00022448"/>
    </source>
</evidence>
<dbReference type="GeneID" id="114473279"/>
<dbReference type="PANTHER" id="PTHR23511:SF5">
    <property type="entry name" value="MAJOR FACILITATOR-TYPE TRANSPORTER HXNZ-RELATED"/>
    <property type="match status" value="1"/>
</dbReference>
<reference evidence="10" key="3">
    <citation type="submission" date="2025-09" db="UniProtKB">
        <authorList>
            <consortium name="Ensembl"/>
        </authorList>
    </citation>
    <scope>IDENTIFICATION</scope>
</reference>
<sequence>MNGWRNSTKSTYKRWRNPAQWTDADFSAHTDEDQVTDNEICTIATGGDQYATSSDTNATEATFTINEALEVIGFGKFQWKMSLLTGLAWVADAMEMMILSILGPTLHCEWRIPAYQVALITSVVFIGMGISSPVWGKVSDKYGRKVGLVMCSSWTFFYGILSAFSPVYGWVLVLRGLVGVGIGGIAQSITLYTEFLPVKARSTGVMMLSAFWAAGAILEVLLALLVMPTLGWRWLLGLSAIPMALFICFYSWLPESPRFDVLSGRREKAIATLTRIAKENNKSLPQGRMVEYEQIERGKIKDLFNSRYWKTTVLLWFIWLSNTFTYFGIVLLTTELFRAEHSCWGGTHSDNIEPRCDFECKYLSAADYKDLLLTTFAELPGLLIIVLAVEKIGRKKTMALCFFMYSISLLPLFACIGRIALTIFISIARAFISAGFQVVFVYTPEVFPTENRALAMGISNGMARVGALVSPFVAQVLLRTSVYPTISLYCGCSLLAGIACLILPFETLGKNLQESHLDQEADGQTSSAADNSNGTTLSE</sequence>
<feature type="transmembrane region" description="Helical" evidence="8">
    <location>
        <begin position="170"/>
        <end position="193"/>
    </location>
</feature>
<keyword evidence="6 8" id="KW-0472">Membrane</keyword>
<gene>
    <name evidence="10" type="primary">LOC114473279</name>
</gene>
<dbReference type="PANTHER" id="PTHR23511">
    <property type="entry name" value="SYNAPTIC VESICLE GLYCOPROTEIN 2"/>
    <property type="match status" value="1"/>
</dbReference>